<dbReference type="EMBL" id="AYER01000005">
    <property type="protein sequence ID" value="ESK39309.1"/>
    <property type="molecule type" value="Genomic_DNA"/>
</dbReference>
<dbReference type="HOGENOM" id="CLU_3163531_0_0_6"/>
<gene>
    <name evidence="1" type="ORF">P256_01427</name>
</gene>
<organism evidence="1 2">
    <name type="scientific">Acinetobacter nectaris CIP 110549</name>
    <dbReference type="NCBI Taxonomy" id="1392540"/>
    <lineage>
        <taxon>Bacteria</taxon>
        <taxon>Pseudomonadati</taxon>
        <taxon>Pseudomonadota</taxon>
        <taxon>Gammaproteobacteria</taxon>
        <taxon>Moraxellales</taxon>
        <taxon>Moraxellaceae</taxon>
        <taxon>Acinetobacter</taxon>
    </lineage>
</organism>
<protein>
    <submittedName>
        <fullName evidence="1">Uncharacterized protein</fullName>
    </submittedName>
</protein>
<evidence type="ECO:0000313" key="2">
    <source>
        <dbReference type="Proteomes" id="UP000023785"/>
    </source>
</evidence>
<dbReference type="Proteomes" id="UP000023785">
    <property type="component" value="Unassembled WGS sequence"/>
</dbReference>
<keyword evidence="2" id="KW-1185">Reference proteome</keyword>
<evidence type="ECO:0000313" key="1">
    <source>
        <dbReference type="EMBL" id="ESK39309.1"/>
    </source>
</evidence>
<sequence length="47" mass="5326">MNTSATEGVQDVPRHGCKLIDHWMIDTLDVNEDVDLNKPELARVCVF</sequence>
<name>V2UVI0_9GAMM</name>
<dbReference type="AlphaFoldDB" id="V2UVI0"/>
<accession>V2UVI0</accession>
<comment type="caution">
    <text evidence="1">The sequence shown here is derived from an EMBL/GenBank/DDBJ whole genome shotgun (WGS) entry which is preliminary data.</text>
</comment>
<proteinExistence type="predicted"/>
<reference evidence="1 2" key="1">
    <citation type="submission" date="2013-10" db="EMBL/GenBank/DDBJ databases">
        <title>The Genome Sequence of Acinetobacter nectaris CIP 110549.</title>
        <authorList>
            <consortium name="The Broad Institute Genomics Platform"/>
            <consortium name="The Broad Institute Genome Sequencing Center for Infectious Disease"/>
            <person name="Cerqueira G."/>
            <person name="Feldgarden M."/>
            <person name="Courvalin P."/>
            <person name="Grillot-Courvalin C."/>
            <person name="Clermont D."/>
            <person name="Rocha E."/>
            <person name="Yoon E.-J."/>
            <person name="Nemec A."/>
            <person name="Young S.K."/>
            <person name="Zeng Q."/>
            <person name="Gargeya S."/>
            <person name="Fitzgerald M."/>
            <person name="Abouelleil A."/>
            <person name="Alvarado L."/>
            <person name="Berlin A.M."/>
            <person name="Chapman S.B."/>
            <person name="Gainer-Dewar J."/>
            <person name="Goldberg J."/>
            <person name="Gnerre S."/>
            <person name="Griggs A."/>
            <person name="Gujja S."/>
            <person name="Hansen M."/>
            <person name="Howarth C."/>
            <person name="Imamovic A."/>
            <person name="Ireland A."/>
            <person name="Larimer J."/>
            <person name="McCowan C."/>
            <person name="Murphy C."/>
            <person name="Pearson M."/>
            <person name="Poon T.W."/>
            <person name="Priest M."/>
            <person name="Roberts A."/>
            <person name="Saif S."/>
            <person name="Shea T."/>
            <person name="Sykes S."/>
            <person name="Wortman J."/>
            <person name="Nusbaum C."/>
            <person name="Birren B."/>
        </authorList>
    </citation>
    <scope>NUCLEOTIDE SEQUENCE [LARGE SCALE GENOMIC DNA]</scope>
    <source>
        <strain evidence="1 2">CIP 110549</strain>
    </source>
</reference>